<dbReference type="InterPro" id="IPR018912">
    <property type="entry name" value="DUF2478"/>
</dbReference>
<gene>
    <name evidence="1" type="ORF">EV662_101439</name>
</gene>
<evidence type="ECO:0000313" key="1">
    <source>
        <dbReference type="EMBL" id="TCP44346.1"/>
    </source>
</evidence>
<reference evidence="1 2" key="1">
    <citation type="submission" date="2019-03" db="EMBL/GenBank/DDBJ databases">
        <title>Genomic Encyclopedia of Type Strains, Phase IV (KMG-IV): sequencing the most valuable type-strain genomes for metagenomic binning, comparative biology and taxonomic classification.</title>
        <authorList>
            <person name="Goeker M."/>
        </authorList>
    </citation>
    <scope>NUCLEOTIDE SEQUENCE [LARGE SCALE GENOMIC DNA]</scope>
    <source>
        <strain evidence="1 2">DSM 18063</strain>
    </source>
</reference>
<dbReference type="Pfam" id="PF10649">
    <property type="entry name" value="DUF2478"/>
    <property type="match status" value="1"/>
</dbReference>
<dbReference type="OrthoDB" id="5918880at2"/>
<keyword evidence="2" id="KW-1185">Reference proteome</keyword>
<organism evidence="1 2">
    <name type="scientific">Rhodovulum marinum</name>
    <dbReference type="NCBI Taxonomy" id="320662"/>
    <lineage>
        <taxon>Bacteria</taxon>
        <taxon>Pseudomonadati</taxon>
        <taxon>Pseudomonadota</taxon>
        <taxon>Alphaproteobacteria</taxon>
        <taxon>Rhodobacterales</taxon>
        <taxon>Paracoccaceae</taxon>
        <taxon>Rhodovulum</taxon>
    </lineage>
</organism>
<proteinExistence type="predicted"/>
<dbReference type="RefSeq" id="WP_132460478.1">
    <property type="nucleotide sequence ID" value="NZ_SLXP01000001.1"/>
</dbReference>
<dbReference type="Proteomes" id="UP000294835">
    <property type="component" value="Unassembled WGS sequence"/>
</dbReference>
<evidence type="ECO:0000313" key="2">
    <source>
        <dbReference type="Proteomes" id="UP000294835"/>
    </source>
</evidence>
<name>A0A4V2SRW7_9RHOB</name>
<dbReference type="EMBL" id="SLXP01000001">
    <property type="protein sequence ID" value="TCP44346.1"/>
    <property type="molecule type" value="Genomic_DNA"/>
</dbReference>
<comment type="caution">
    <text evidence="1">The sequence shown here is derived from an EMBL/GenBank/DDBJ whole genome shotgun (WGS) entry which is preliminary data.</text>
</comment>
<sequence length="171" mass="18304">MQFAVLRAAAGGDIDRTMTELADWLIAEGHMPVGVVRDAAPGTGRHPCEMRLRVLPDGPRIAIDQPLGLGSTGCRLDAGALEQAVVEVERRLPGRADIFLLNKFARQEAEGHGFRAAIGHALDRGLPVLLGVGRFSDDAFDAFAGGLAQTLPCDRVVLRDWCRAALKVTTP</sequence>
<protein>
    <submittedName>
        <fullName evidence="1">Uncharacterized protein DUF2478</fullName>
    </submittedName>
</protein>
<accession>A0A4V2SRW7</accession>
<dbReference type="AlphaFoldDB" id="A0A4V2SRW7"/>